<keyword evidence="2" id="KW-1185">Reference proteome</keyword>
<evidence type="ECO:0000313" key="2">
    <source>
        <dbReference type="Proteomes" id="UP001482620"/>
    </source>
</evidence>
<reference evidence="1 2" key="1">
    <citation type="submission" date="2021-06" db="EMBL/GenBank/DDBJ databases">
        <authorList>
            <person name="Palmer J.M."/>
        </authorList>
    </citation>
    <scope>NUCLEOTIDE SEQUENCE [LARGE SCALE GENOMIC DNA]</scope>
    <source>
        <strain evidence="2">if_2019</strain>
        <tissue evidence="1">Muscle</tissue>
    </source>
</reference>
<comment type="caution">
    <text evidence="1">The sequence shown here is derived from an EMBL/GenBank/DDBJ whole genome shotgun (WGS) entry which is preliminary data.</text>
</comment>
<gene>
    <name evidence="1" type="ORF">ILYODFUR_034161</name>
</gene>
<accession>A0ABV0U1X7</accession>
<name>A0ABV0U1X7_9TELE</name>
<evidence type="ECO:0000313" key="1">
    <source>
        <dbReference type="EMBL" id="MEQ2238550.1"/>
    </source>
</evidence>
<sequence>MFPLSFQHMFSHPVKQECFIFFFLRGREGNFVSMHVDKLASQFHSPLLVFFLPPHKNILVGELHGCGEFGGECNIFSPLSEHLQKTFWVFLTVLSVLVQFEMNCGQC</sequence>
<organism evidence="1 2">
    <name type="scientific">Ilyodon furcidens</name>
    <name type="common">goldbreast splitfin</name>
    <dbReference type="NCBI Taxonomy" id="33524"/>
    <lineage>
        <taxon>Eukaryota</taxon>
        <taxon>Metazoa</taxon>
        <taxon>Chordata</taxon>
        <taxon>Craniata</taxon>
        <taxon>Vertebrata</taxon>
        <taxon>Euteleostomi</taxon>
        <taxon>Actinopterygii</taxon>
        <taxon>Neopterygii</taxon>
        <taxon>Teleostei</taxon>
        <taxon>Neoteleostei</taxon>
        <taxon>Acanthomorphata</taxon>
        <taxon>Ovalentaria</taxon>
        <taxon>Atherinomorphae</taxon>
        <taxon>Cyprinodontiformes</taxon>
        <taxon>Goodeidae</taxon>
        <taxon>Ilyodon</taxon>
    </lineage>
</organism>
<dbReference type="Proteomes" id="UP001482620">
    <property type="component" value="Unassembled WGS sequence"/>
</dbReference>
<protein>
    <submittedName>
        <fullName evidence="1">Uncharacterized protein</fullName>
    </submittedName>
</protein>
<dbReference type="EMBL" id="JAHRIQ010052399">
    <property type="protein sequence ID" value="MEQ2238550.1"/>
    <property type="molecule type" value="Genomic_DNA"/>
</dbReference>
<proteinExistence type="predicted"/>